<keyword evidence="3" id="KW-1185">Reference proteome</keyword>
<evidence type="ECO:0000259" key="1">
    <source>
        <dbReference type="Pfam" id="PF13175"/>
    </source>
</evidence>
<reference evidence="2 3" key="1">
    <citation type="journal article" date="2017" name="Front. Microbiol.">
        <title>New Insights into the Diversity of the Genus Faecalibacterium.</title>
        <authorList>
            <person name="Benevides L."/>
            <person name="Burman S."/>
            <person name="Martin R."/>
            <person name="Robert V."/>
            <person name="Thomas M."/>
            <person name="Miquel S."/>
            <person name="Chain F."/>
            <person name="Sokol H."/>
            <person name="Bermudez-Humaran L.G."/>
            <person name="Morrison M."/>
            <person name="Langella P."/>
            <person name="Azevedo V.A."/>
            <person name="Chatel J.M."/>
            <person name="Soares S."/>
        </authorList>
    </citation>
    <scope>NUCLEOTIDE SEQUENCE [LARGE SCALE GENOMIC DNA]</scope>
    <source>
        <strain evidence="3">CNCM I-4540</strain>
    </source>
</reference>
<dbReference type="SUPFAM" id="SSF52540">
    <property type="entry name" value="P-loop containing nucleoside triphosphate hydrolases"/>
    <property type="match status" value="1"/>
</dbReference>
<evidence type="ECO:0000313" key="3">
    <source>
        <dbReference type="Proteomes" id="UP000220752"/>
    </source>
</evidence>
<dbReference type="InterPro" id="IPR041685">
    <property type="entry name" value="AAA_GajA/Old/RecF-like"/>
</dbReference>
<dbReference type="Proteomes" id="UP000220752">
    <property type="component" value="Unassembled WGS sequence"/>
</dbReference>
<proteinExistence type="predicted"/>
<dbReference type="Gene3D" id="3.40.50.300">
    <property type="entry name" value="P-loop containing nucleotide triphosphate hydrolases"/>
    <property type="match status" value="1"/>
</dbReference>
<name>A0A2A6ZC41_9FIRM</name>
<accession>A0A2A6ZC41</accession>
<protein>
    <recommendedName>
        <fullName evidence="1">Endonuclease GajA/Old nuclease/RecF-like AAA domain-containing protein</fullName>
    </recommendedName>
</protein>
<sequence length="100" mass="11170">MLREISLEKFKAFDTLEELSIKPLTILCGVNSGGKSSIIKSLLLLKQSYENTSAINEATLNGQYTTNGLMKDVIYNGKGDAWPMTISCLAIINYLKFIRY</sequence>
<gene>
    <name evidence="2" type="ORF">CGS46_05280</name>
</gene>
<dbReference type="AlphaFoldDB" id="A0A2A6ZC41"/>
<evidence type="ECO:0000313" key="2">
    <source>
        <dbReference type="EMBL" id="PDX58911.1"/>
    </source>
</evidence>
<comment type="caution">
    <text evidence="2">The sequence shown here is derived from an EMBL/GenBank/DDBJ whole genome shotgun (WGS) entry which is preliminary data.</text>
</comment>
<dbReference type="Pfam" id="PF13175">
    <property type="entry name" value="AAA_15"/>
    <property type="match status" value="1"/>
</dbReference>
<dbReference type="InterPro" id="IPR027417">
    <property type="entry name" value="P-loop_NTPase"/>
</dbReference>
<feature type="domain" description="Endonuclease GajA/Old nuclease/RecF-like AAA" evidence="1">
    <location>
        <begin position="1"/>
        <end position="51"/>
    </location>
</feature>
<organism evidence="2 3">
    <name type="scientific">Faecalibacterium langellae</name>
    <dbReference type="NCBI Taxonomy" id="3435293"/>
    <lineage>
        <taxon>Bacteria</taxon>
        <taxon>Bacillati</taxon>
        <taxon>Bacillota</taxon>
        <taxon>Clostridia</taxon>
        <taxon>Eubacteriales</taxon>
        <taxon>Oscillospiraceae</taxon>
        <taxon>Faecalibacterium</taxon>
    </lineage>
</organism>
<dbReference type="EMBL" id="NMTQ01000021">
    <property type="protein sequence ID" value="PDX58911.1"/>
    <property type="molecule type" value="Genomic_DNA"/>
</dbReference>